<dbReference type="HAMAP" id="MF_01270">
    <property type="entry name" value="AnhMurNAc_kinase"/>
    <property type="match status" value="1"/>
</dbReference>
<sequence length="368" mass="39322">MSGTSMDGVDAVACDIRITKKLPRIRILASAKMAYSTSLKNRLISLSASSNSLGEVCELNVAVAEVFAKSAIKVMAHPELKGRKVKIIGSHGQTIWHAPKAHATLQIGDGAVIAAKTGASVWSDFRSADMANDGEGAPLAPIVHSPLFGDKRRNISVVNIGGIANITHIPAGATDLSKLIAYDTGPGNMLIDLAVNRMRKGMYDRGGRIAASGTVDEKLLKRFLAHPYFKRRSPKSTGRETFGESFIKWAGLSKSRLNASVVATFTELTARTIAGEITKLEKSGKSTDRLVICGGGAKNRYLLKRIESILPKTMEVVRSDQLGVPCQLVEGSLIALLAFYADNGVRLDLSSITGAKNRSVLLGRLTPV</sequence>
<dbReference type="GO" id="GO:0016301">
    <property type="term" value="F:kinase activity"/>
    <property type="evidence" value="ECO:0007669"/>
    <property type="project" value="UniProtKB-KW"/>
</dbReference>
<dbReference type="PANTHER" id="PTHR30605:SF0">
    <property type="entry name" value="ANHYDRO-N-ACETYLMURAMIC ACID KINASE"/>
    <property type="match status" value="1"/>
</dbReference>
<reference evidence="1" key="1">
    <citation type="submission" date="2018-06" db="EMBL/GenBank/DDBJ databases">
        <authorList>
            <person name="Zhirakovskaya E."/>
        </authorList>
    </citation>
    <scope>NUCLEOTIDE SEQUENCE</scope>
</reference>
<organism evidence="1">
    <name type="scientific">hydrothermal vent metagenome</name>
    <dbReference type="NCBI Taxonomy" id="652676"/>
    <lineage>
        <taxon>unclassified sequences</taxon>
        <taxon>metagenomes</taxon>
        <taxon>ecological metagenomes</taxon>
    </lineage>
</organism>
<dbReference type="GO" id="GO:0005524">
    <property type="term" value="F:ATP binding"/>
    <property type="evidence" value="ECO:0007669"/>
    <property type="project" value="InterPro"/>
</dbReference>
<dbReference type="Gene3D" id="3.30.420.40">
    <property type="match status" value="2"/>
</dbReference>
<keyword evidence="1" id="KW-0418">Kinase</keyword>
<dbReference type="GO" id="GO:0016773">
    <property type="term" value="F:phosphotransferase activity, alcohol group as acceptor"/>
    <property type="evidence" value="ECO:0007669"/>
    <property type="project" value="InterPro"/>
</dbReference>
<gene>
    <name evidence="1" type="ORF">MNBD_NITROSPINAE04-1815</name>
</gene>
<dbReference type="Pfam" id="PF03702">
    <property type="entry name" value="AnmK"/>
    <property type="match status" value="1"/>
</dbReference>
<dbReference type="EMBL" id="UOGA01000277">
    <property type="protein sequence ID" value="VAX24728.1"/>
    <property type="molecule type" value="Genomic_DNA"/>
</dbReference>
<keyword evidence="1" id="KW-0808">Transferase</keyword>
<proteinExistence type="inferred from homology"/>
<dbReference type="GO" id="GO:0006040">
    <property type="term" value="P:amino sugar metabolic process"/>
    <property type="evidence" value="ECO:0007669"/>
    <property type="project" value="InterPro"/>
</dbReference>
<dbReference type="PANTHER" id="PTHR30605">
    <property type="entry name" value="ANHYDRO-N-ACETYLMURAMIC ACID KINASE"/>
    <property type="match status" value="1"/>
</dbReference>
<dbReference type="AlphaFoldDB" id="A0A3B1CLA2"/>
<dbReference type="GO" id="GO:0009254">
    <property type="term" value="P:peptidoglycan turnover"/>
    <property type="evidence" value="ECO:0007669"/>
    <property type="project" value="InterPro"/>
</dbReference>
<dbReference type="InterPro" id="IPR043129">
    <property type="entry name" value="ATPase_NBD"/>
</dbReference>
<name>A0A3B1CLA2_9ZZZZ</name>
<dbReference type="InterPro" id="IPR005338">
    <property type="entry name" value="Anhydro_N_Ac-Mur_kinase"/>
</dbReference>
<dbReference type="EC" id="2.7.1.170" evidence="1"/>
<dbReference type="SUPFAM" id="SSF53067">
    <property type="entry name" value="Actin-like ATPase domain"/>
    <property type="match status" value="1"/>
</dbReference>
<accession>A0A3B1CLA2</accession>
<protein>
    <submittedName>
        <fullName evidence="1">Anhydro-N-acetylmuramic acid kinase</fullName>
        <ecNumber evidence="1">2.7.1.170</ecNumber>
    </submittedName>
</protein>
<evidence type="ECO:0000313" key="1">
    <source>
        <dbReference type="EMBL" id="VAX24728.1"/>
    </source>
</evidence>